<dbReference type="Proteomes" id="UP000638986">
    <property type="component" value="Unassembled WGS sequence"/>
</dbReference>
<reference evidence="3 4" key="1">
    <citation type="submission" date="2020-11" db="EMBL/GenBank/DDBJ databases">
        <title>Enhanced detection system for hospital associated transmission using whole genome sequencing surveillance.</title>
        <authorList>
            <person name="Harrison L.H."/>
            <person name="Van Tyne D."/>
            <person name="Marsh J.W."/>
            <person name="Griffith M.P."/>
            <person name="Snyder D.J."/>
            <person name="Cooper V.S."/>
            <person name="Mustapha M."/>
        </authorList>
    </citation>
    <scope>NUCLEOTIDE SEQUENCE [LARGE SCALE GENOMIC DNA]</scope>
    <source>
        <strain evidence="3 4">PSB00013</strain>
    </source>
</reference>
<sequence length="130" mass="14835">MIESDLPDKPEDIASRQAVYTLRKTALEIEKLSLEVEKLRYEEYRPAAEKEKLTEEIARLRSDRTYQKWERTQKLVTMVAAISAAVATGVTAFYKVQEYQDAKPARITQDQGSARLPELHAPSRSAPKPE</sequence>
<evidence type="ECO:0000256" key="2">
    <source>
        <dbReference type="SAM" id="Phobius"/>
    </source>
</evidence>
<protein>
    <submittedName>
        <fullName evidence="3">Uncharacterized protein</fullName>
    </submittedName>
</protein>
<organism evidence="3 4">
    <name type="scientific">Pseudomonas luteola</name>
    <dbReference type="NCBI Taxonomy" id="47886"/>
    <lineage>
        <taxon>Bacteria</taxon>
        <taxon>Pseudomonadati</taxon>
        <taxon>Pseudomonadota</taxon>
        <taxon>Gammaproteobacteria</taxon>
        <taxon>Pseudomonadales</taxon>
        <taxon>Pseudomonadaceae</taxon>
        <taxon>Pseudomonas</taxon>
    </lineage>
</organism>
<feature type="transmembrane region" description="Helical" evidence="2">
    <location>
        <begin position="75"/>
        <end position="94"/>
    </location>
</feature>
<comment type="caution">
    <text evidence="3">The sequence shown here is derived from an EMBL/GenBank/DDBJ whole genome shotgun (WGS) entry which is preliminary data.</text>
</comment>
<dbReference type="RefSeq" id="WP_150345770.1">
    <property type="nucleotide sequence ID" value="NZ_CP044084.1"/>
</dbReference>
<keyword evidence="2" id="KW-0472">Membrane</keyword>
<feature type="region of interest" description="Disordered" evidence="1">
    <location>
        <begin position="105"/>
        <end position="130"/>
    </location>
</feature>
<evidence type="ECO:0000313" key="4">
    <source>
        <dbReference type="Proteomes" id="UP000638986"/>
    </source>
</evidence>
<proteinExistence type="predicted"/>
<name>A0ABS0N0D1_PSELU</name>
<evidence type="ECO:0000256" key="1">
    <source>
        <dbReference type="SAM" id="MobiDB-lite"/>
    </source>
</evidence>
<keyword evidence="2" id="KW-0812">Transmembrane</keyword>
<gene>
    <name evidence="3" type="ORF">I5Q09_22430</name>
</gene>
<keyword evidence="2" id="KW-1133">Transmembrane helix</keyword>
<dbReference type="EMBL" id="JADTXM010000021">
    <property type="protein sequence ID" value="MBH3441442.1"/>
    <property type="molecule type" value="Genomic_DNA"/>
</dbReference>
<accession>A0ABS0N0D1</accession>
<evidence type="ECO:0000313" key="3">
    <source>
        <dbReference type="EMBL" id="MBH3441442.1"/>
    </source>
</evidence>